<dbReference type="RefSeq" id="WP_098503912.1">
    <property type="nucleotide sequence ID" value="NZ_PDJQ01000001.1"/>
</dbReference>
<dbReference type="SUPFAM" id="SSF54631">
    <property type="entry name" value="CBS-domain pair"/>
    <property type="match status" value="1"/>
</dbReference>
<sequence>MDRTRLSRFVNQRLSELTLSEPATVSPFIPVRKAVETMNRLGTSCVLAVEQGQLQGIFTERDVLTKCMVDGFDWDQPLSASVLTKQPRVIASTGTVAEAIALMQQHHYRNLPVVEGNWVVGVLRLGDLLRDLAEAYPEDVLNLPPRPHQVMEQPEGG</sequence>
<feature type="domain" description="CBS" evidence="3">
    <location>
        <begin position="17"/>
        <end position="76"/>
    </location>
</feature>
<gene>
    <name evidence="4" type="ORF">A9A59_1764</name>
</gene>
<accession>A0A2A9HHB4</accession>
<dbReference type="InterPro" id="IPR046342">
    <property type="entry name" value="CBS_dom_sf"/>
</dbReference>
<dbReference type="Proteomes" id="UP000223071">
    <property type="component" value="Unassembled WGS sequence"/>
</dbReference>
<dbReference type="PANTHER" id="PTHR43080:SF2">
    <property type="entry name" value="CBS DOMAIN-CONTAINING PROTEIN"/>
    <property type="match status" value="1"/>
</dbReference>
<dbReference type="InterPro" id="IPR051257">
    <property type="entry name" value="Diverse_CBS-Domain"/>
</dbReference>
<reference evidence="4 5" key="1">
    <citation type="submission" date="2017-09" db="EMBL/GenBank/DDBJ databases">
        <title>Sequencing the genomes of two abundant thermophiles in Great Basin hot springs: Thermocrinis jamiesonii and novel Chloroflexi Thermoflexus hugenholtzii.</title>
        <authorList>
            <person name="Hedlund B."/>
        </authorList>
    </citation>
    <scope>NUCLEOTIDE SEQUENCE [LARGE SCALE GENOMIC DNA]</scope>
    <source>
        <strain evidence="4 5">G233</strain>
    </source>
</reference>
<evidence type="ECO:0000313" key="4">
    <source>
        <dbReference type="EMBL" id="PFG74531.1"/>
    </source>
</evidence>
<dbReference type="Pfam" id="PF00571">
    <property type="entry name" value="CBS"/>
    <property type="match status" value="2"/>
</dbReference>
<organism evidence="4 5">
    <name type="scientific">Tepidiforma thermophila (strain KCTC 52669 / CGMCC 1.13589 / G233)</name>
    <dbReference type="NCBI Taxonomy" id="2761530"/>
    <lineage>
        <taxon>Bacteria</taxon>
        <taxon>Bacillati</taxon>
        <taxon>Chloroflexota</taxon>
        <taxon>Tepidiformia</taxon>
        <taxon>Tepidiformales</taxon>
        <taxon>Tepidiformaceae</taxon>
        <taxon>Tepidiforma</taxon>
    </lineage>
</organism>
<evidence type="ECO:0000256" key="1">
    <source>
        <dbReference type="ARBA" id="ARBA00023122"/>
    </source>
</evidence>
<dbReference type="InterPro" id="IPR000644">
    <property type="entry name" value="CBS_dom"/>
</dbReference>
<dbReference type="PANTHER" id="PTHR43080">
    <property type="entry name" value="CBS DOMAIN-CONTAINING PROTEIN CBSX3, MITOCHONDRIAL"/>
    <property type="match status" value="1"/>
</dbReference>
<protein>
    <submittedName>
        <fullName evidence="4">CBS domain protein</fullName>
    </submittedName>
</protein>
<evidence type="ECO:0000259" key="3">
    <source>
        <dbReference type="PROSITE" id="PS51371"/>
    </source>
</evidence>
<dbReference type="PROSITE" id="PS51371">
    <property type="entry name" value="CBS"/>
    <property type="match status" value="2"/>
</dbReference>
<evidence type="ECO:0000313" key="5">
    <source>
        <dbReference type="Proteomes" id="UP000223071"/>
    </source>
</evidence>
<dbReference type="Gene3D" id="3.10.580.10">
    <property type="entry name" value="CBS-domain"/>
    <property type="match status" value="1"/>
</dbReference>
<feature type="domain" description="CBS" evidence="3">
    <location>
        <begin position="83"/>
        <end position="140"/>
    </location>
</feature>
<evidence type="ECO:0000256" key="2">
    <source>
        <dbReference type="PROSITE-ProRule" id="PRU00703"/>
    </source>
</evidence>
<keyword evidence="1 2" id="KW-0129">CBS domain</keyword>
<keyword evidence="5" id="KW-1185">Reference proteome</keyword>
<dbReference type="EMBL" id="PDJQ01000001">
    <property type="protein sequence ID" value="PFG74531.1"/>
    <property type="molecule type" value="Genomic_DNA"/>
</dbReference>
<dbReference type="AlphaFoldDB" id="A0A2A9HHB4"/>
<dbReference type="SMART" id="SM00116">
    <property type="entry name" value="CBS"/>
    <property type="match status" value="2"/>
</dbReference>
<comment type="caution">
    <text evidence="4">The sequence shown here is derived from an EMBL/GenBank/DDBJ whole genome shotgun (WGS) entry which is preliminary data.</text>
</comment>
<proteinExistence type="predicted"/>
<name>A0A2A9HHB4_TEPT2</name>